<keyword evidence="4" id="KW-1185">Reference proteome</keyword>
<dbReference type="GO" id="GO:0046061">
    <property type="term" value="P:dATP catabolic process"/>
    <property type="evidence" value="ECO:0007669"/>
    <property type="project" value="TreeGrafter"/>
</dbReference>
<evidence type="ECO:0000313" key="4">
    <source>
        <dbReference type="Proteomes" id="UP000294894"/>
    </source>
</evidence>
<feature type="region of interest" description="Disordered" evidence="1">
    <location>
        <begin position="165"/>
        <end position="185"/>
    </location>
</feature>
<sequence>MRRLRAECPWKAAQTHRSLARYLLEEAYETVEALDTGDATHLREELGDLLLQVFLHAAIAEQAGDFTMADVARDITEKMYRRNPHVFGDVDATGLDPAAVNEVWESRKAEEKQRTSVTEGLPPALPALLHADKVLDRLERSGRPAVTDADDPDLGDRLLSLVAEARASGTDPEQALRDAVRRRLP</sequence>
<dbReference type="GO" id="GO:0006203">
    <property type="term" value="P:dGTP catabolic process"/>
    <property type="evidence" value="ECO:0007669"/>
    <property type="project" value="TreeGrafter"/>
</dbReference>
<dbReference type="PANTHER" id="PTHR30522:SF0">
    <property type="entry name" value="NUCLEOSIDE TRIPHOSPHATE PYROPHOSPHOHYDROLASE"/>
    <property type="match status" value="1"/>
</dbReference>
<dbReference type="GO" id="GO:0006950">
    <property type="term" value="P:response to stress"/>
    <property type="evidence" value="ECO:0007669"/>
    <property type="project" value="UniProtKB-ARBA"/>
</dbReference>
<dbReference type="AlphaFoldDB" id="A0A4P7GR99"/>
<reference evidence="3 4" key="1">
    <citation type="submission" date="2019-03" db="EMBL/GenBank/DDBJ databases">
        <title>Three New Species of Nocardioides, Nocardioides euryhalodurans sp. nov., Nocardioides seonyuensis sp. nov. and Nocardioides eburneoflavus sp. nov., Iolated from Soil.</title>
        <authorList>
            <person name="Roh S.G."/>
            <person name="Lee C."/>
            <person name="Kim M.-K."/>
            <person name="Kim S.B."/>
        </authorList>
    </citation>
    <scope>NUCLEOTIDE SEQUENCE [LARGE SCALE GENOMIC DNA]</scope>
    <source>
        <strain evidence="3 4">MMS17-SY117</strain>
    </source>
</reference>
<dbReference type="GO" id="GO:0046076">
    <property type="term" value="P:dTTP catabolic process"/>
    <property type="evidence" value="ECO:0007669"/>
    <property type="project" value="TreeGrafter"/>
</dbReference>
<name>A0A4P7GR99_9ACTN</name>
<evidence type="ECO:0000313" key="3">
    <source>
        <dbReference type="EMBL" id="QBR94377.1"/>
    </source>
</evidence>
<feature type="compositionally biased region" description="Basic and acidic residues" evidence="1">
    <location>
        <begin position="174"/>
        <end position="185"/>
    </location>
</feature>
<evidence type="ECO:0000256" key="1">
    <source>
        <dbReference type="SAM" id="MobiDB-lite"/>
    </source>
</evidence>
<accession>A0A4P7GR99</accession>
<dbReference type="CDD" id="cd11528">
    <property type="entry name" value="NTP-PPase_MazG_Nterm"/>
    <property type="match status" value="1"/>
</dbReference>
<dbReference type="GO" id="GO:0047429">
    <property type="term" value="F:nucleoside triphosphate diphosphatase activity"/>
    <property type="evidence" value="ECO:0007669"/>
    <property type="project" value="TreeGrafter"/>
</dbReference>
<dbReference type="EMBL" id="CP038267">
    <property type="protein sequence ID" value="QBR94377.1"/>
    <property type="molecule type" value="Genomic_DNA"/>
</dbReference>
<dbReference type="KEGG" id="noy:EXE57_07730"/>
<dbReference type="OrthoDB" id="9808939at2"/>
<dbReference type="Pfam" id="PF03819">
    <property type="entry name" value="MazG"/>
    <property type="match status" value="1"/>
</dbReference>
<protein>
    <recommendedName>
        <fullName evidence="2">NTP pyrophosphohydrolase MazG-like domain-containing protein</fullName>
    </recommendedName>
</protein>
<dbReference type="InterPro" id="IPR011551">
    <property type="entry name" value="NTP_PyrPHydrolase_MazG"/>
</dbReference>
<dbReference type="GO" id="GO:0046052">
    <property type="term" value="P:UTP catabolic process"/>
    <property type="evidence" value="ECO:0007669"/>
    <property type="project" value="TreeGrafter"/>
</dbReference>
<dbReference type="InterPro" id="IPR004518">
    <property type="entry name" value="MazG-like_dom"/>
</dbReference>
<dbReference type="GO" id="GO:0046047">
    <property type="term" value="P:TTP catabolic process"/>
    <property type="evidence" value="ECO:0007669"/>
    <property type="project" value="TreeGrafter"/>
</dbReference>
<organism evidence="3 4">
    <name type="scientific">Nocardioides euryhalodurans</name>
    <dbReference type="NCBI Taxonomy" id="2518370"/>
    <lineage>
        <taxon>Bacteria</taxon>
        <taxon>Bacillati</taxon>
        <taxon>Actinomycetota</taxon>
        <taxon>Actinomycetes</taxon>
        <taxon>Propionibacteriales</taxon>
        <taxon>Nocardioidaceae</taxon>
        <taxon>Nocardioides</taxon>
    </lineage>
</organism>
<feature type="domain" description="NTP pyrophosphohydrolase MazG-like" evidence="2">
    <location>
        <begin position="14"/>
        <end position="87"/>
    </location>
</feature>
<dbReference type="FunFam" id="1.10.287.1080:FF:000001">
    <property type="entry name" value="Nucleoside triphosphate pyrophosphohydrolase"/>
    <property type="match status" value="1"/>
</dbReference>
<dbReference type="SUPFAM" id="SSF101386">
    <property type="entry name" value="all-alpha NTP pyrophosphatases"/>
    <property type="match status" value="1"/>
</dbReference>
<dbReference type="Proteomes" id="UP000294894">
    <property type="component" value="Chromosome"/>
</dbReference>
<dbReference type="InterPro" id="IPR048015">
    <property type="entry name" value="NTP-PPase_MazG-like_N"/>
</dbReference>
<dbReference type="PANTHER" id="PTHR30522">
    <property type="entry name" value="NUCLEOSIDE TRIPHOSPHATE PYROPHOSPHOHYDROLASE"/>
    <property type="match status" value="1"/>
</dbReference>
<evidence type="ECO:0000259" key="2">
    <source>
        <dbReference type="Pfam" id="PF03819"/>
    </source>
</evidence>
<proteinExistence type="predicted"/>
<gene>
    <name evidence="3" type="ORF">EXE57_07730</name>
</gene>
<dbReference type="Gene3D" id="1.10.287.1080">
    <property type="entry name" value="MazG-like"/>
    <property type="match status" value="1"/>
</dbReference>
<dbReference type="GO" id="GO:0046081">
    <property type="term" value="P:dUTP catabolic process"/>
    <property type="evidence" value="ECO:0007669"/>
    <property type="project" value="TreeGrafter"/>
</dbReference>